<dbReference type="InterPro" id="IPR016024">
    <property type="entry name" value="ARM-type_fold"/>
</dbReference>
<dbReference type="GO" id="GO:0006895">
    <property type="term" value="P:Golgi to endosome transport"/>
    <property type="evidence" value="ECO:0007669"/>
    <property type="project" value="InterPro"/>
</dbReference>
<feature type="domain" description="DOP1 N-terminal" evidence="8">
    <location>
        <begin position="42"/>
        <end position="331"/>
    </location>
</feature>
<dbReference type="InterPro" id="IPR056457">
    <property type="entry name" value="DOP1_C"/>
</dbReference>
<feature type="non-terminal residue" evidence="11">
    <location>
        <position position="1788"/>
    </location>
</feature>
<dbReference type="PANTHER" id="PTHR14042">
    <property type="entry name" value="DOPEY-RELATED"/>
    <property type="match status" value="1"/>
</dbReference>
<dbReference type="GO" id="GO:0015031">
    <property type="term" value="P:protein transport"/>
    <property type="evidence" value="ECO:0007669"/>
    <property type="project" value="UniProtKB-KW"/>
</dbReference>
<comment type="caution">
    <text evidence="11">The sequence shown here is derived from an EMBL/GenBank/DDBJ whole genome shotgun (WGS) entry which is preliminary data.</text>
</comment>
<evidence type="ECO:0008006" key="13">
    <source>
        <dbReference type="Google" id="ProtNLM"/>
    </source>
</evidence>
<evidence type="ECO:0000256" key="4">
    <source>
        <dbReference type="ARBA" id="ARBA00023034"/>
    </source>
</evidence>
<evidence type="ECO:0000259" key="8">
    <source>
        <dbReference type="Pfam" id="PF04118"/>
    </source>
</evidence>
<evidence type="ECO:0000256" key="1">
    <source>
        <dbReference type="ARBA" id="ARBA00004395"/>
    </source>
</evidence>
<feature type="domain" description="DOP1-like C-terminal" evidence="10">
    <location>
        <begin position="1285"/>
        <end position="1766"/>
    </location>
</feature>
<accession>A0A9P5ZFB8</accession>
<sequence>MSSNTPIVSEAEGSGKVAKKGSAWISARKSERAIASQVYSSDPKYKKYTQQVEKCLNSFDNVHEWADCIAFLKQLLKTFQSYMQFKEIPRKLIVAKRLAQCLNPALPTGVHQRALDVYIHILAVLGVEGLKRDLSLWSSGLFPFFEYAATSVKPTILNIYDTHYLPLQGNLRPIMKSFILALLPGLEEETGEFFEKVLGLLDRLSGAVSVSFFFQNIWLIMLTTPSARGTSLNFLARRLPRLNSTDDFTEVVGKDIGLMIRAFSSALEDENLLVRRAALDMLLQSMRVNSHAIRKAHKDDRAILMRAATGVVLRRDLSLNRRLYTWLLGPDEKPDTQIAYLKENALDLLSSTLKNEMSSPSGEYAESRPFKIFISLLDKWEIGGILTETIVYDAFKSIMNLVKNPADSGPDLSMTASTLYEAVEPQILWRNLLASMFDEITGDGTQVEAVELAHFILQTFSHDEEIQTIHLPIMFGAIVDLTNACVESNPRKAFSPPIARALLLLEEILQHITDSNLLQRPEITPEVGSYCQRPFDFACTFFKIADKSIPMLATQNNSTAPFVSCFRSLASLTMAYASCLFKEPQHALVLRESFSRTLFLIDRLAARLISPINIPWDPKQWLNALLASLEYQASTFTTVDRLISLVIGLQRNHYLEPKVVIDDRLVMHKMVGKLLDYLRPDFTVYHVRAVSLIWSLQGSTTKPHIESILAQSMTLPESRNLSEAYEAFGVLWRLSEDNLLPGFCFKIPMMTVLDTLKSDNVNLRRIGETWMRCSLKSYIRRGQVLDPIFFDLLDPSILRSTTTFKVRGRELPGFQYERPFDQHITHHLLEILLSIVNFGGQGFAKAARTTPIKRSQHSGLILRVAHCNLVDSEASYLDTLVELLLRFVQSEPSSQRMGSMQPLNTAIQSTSIELLQAIVSRGEMDTILVESIEAIAVGKLYFSIHMNRLDLQNKWLHLLHSVISVSTSLLESSRVGVSKQDDGAVDSADIPEASIDSGTRYHLNPLLVLTLVDGISIRSNRPVLQHWLDFILMALPQFQPALQAVVMPLNDCLCRQLMSALGDILTTNSQLRYYAEDTLASVTDTELIMLLNALERLILLSLAYTSEPDSSEEDSNAMEKTTSEAGGLLVYVSNVFSSESSSSNQMEQLTSRSPGYRSLDDGIHVLYALWASLIWKAPQSWAPKDESLSLIFTRTRLRCRRVLEHLFRMQTIEVFESIVDWWNRDQPLSSTSPDAAFELIDVLVSNAQTAVHMICESISTRILASSEKSRKTTNPNLTDAILFKFLEQYLGRLEGPLAIQVWSRYIQVVKEILAASREFKAHNFPTLRCLSVLAEKVTQTTAMDDKKFRKELQDCYGKLLDSCVLYVGKFTDQGSWIRRSTKDSVISSGRESPALHPPSRSDEKSDVITATVETPRLGSIEVVAQINTFVANSALPGLRRFLMENDKVISSCNNIVYYIVNPALRGKTRPMDVDPTVIQILQEMTRIPAALKSWKTPVVDLLNDNRVFNCNPIDATKWGAIIKSLYDADKTALPELLGKLANATSANIFTNREYEMLLRSLNLRRLSYVIFAAEKNHFLTQLPSIQEKLVDIFRSVPSTVVQSEVFLCIRVLLCRLSPHNLTSFWPVVLTEMYRIFEQMLTSLPVDGSEDLQLVLATCKCLDTLLVLQTEEFQIHQWIFITDTVDAIYKPDEWFPEAMMDQLAEVASNLPVSDSRNKILGDHISSPGEQRAMRRPFLGSLRQIESVRDLVPFFSNISISSYESVYASGGNIDWEAVEKSIMDDMFDGR</sequence>
<evidence type="ECO:0000256" key="7">
    <source>
        <dbReference type="SAM" id="MobiDB-lite"/>
    </source>
</evidence>
<evidence type="ECO:0000313" key="11">
    <source>
        <dbReference type="EMBL" id="KAF9486392.1"/>
    </source>
</evidence>
<reference evidence="11" key="1">
    <citation type="submission" date="2020-11" db="EMBL/GenBank/DDBJ databases">
        <authorList>
            <consortium name="DOE Joint Genome Institute"/>
            <person name="Ahrendt S."/>
            <person name="Riley R."/>
            <person name="Andreopoulos W."/>
            <person name="Labutti K."/>
            <person name="Pangilinan J."/>
            <person name="Ruiz-Duenas F.J."/>
            <person name="Barrasa J.M."/>
            <person name="Sanchez-Garcia M."/>
            <person name="Camarero S."/>
            <person name="Miyauchi S."/>
            <person name="Serrano A."/>
            <person name="Linde D."/>
            <person name="Babiker R."/>
            <person name="Drula E."/>
            <person name="Ayuso-Fernandez I."/>
            <person name="Pacheco R."/>
            <person name="Padilla G."/>
            <person name="Ferreira P."/>
            <person name="Barriuso J."/>
            <person name="Kellner H."/>
            <person name="Castanera R."/>
            <person name="Alfaro M."/>
            <person name="Ramirez L."/>
            <person name="Pisabarro A.G."/>
            <person name="Kuo A."/>
            <person name="Tritt A."/>
            <person name="Lipzen A."/>
            <person name="He G."/>
            <person name="Yan M."/>
            <person name="Ng V."/>
            <person name="Cullen D."/>
            <person name="Martin F."/>
            <person name="Rosso M.-N."/>
            <person name="Henrissat B."/>
            <person name="Hibbett D."/>
            <person name="Martinez A.T."/>
            <person name="Grigoriev I.V."/>
        </authorList>
    </citation>
    <scope>NUCLEOTIDE SEQUENCE</scope>
    <source>
        <strain evidence="11">CIRM-BRFM 674</strain>
    </source>
</reference>
<evidence type="ECO:0000256" key="3">
    <source>
        <dbReference type="ARBA" id="ARBA00022927"/>
    </source>
</evidence>
<organism evidence="11 12">
    <name type="scientific">Pholiota conissans</name>
    <dbReference type="NCBI Taxonomy" id="109636"/>
    <lineage>
        <taxon>Eukaryota</taxon>
        <taxon>Fungi</taxon>
        <taxon>Dikarya</taxon>
        <taxon>Basidiomycota</taxon>
        <taxon>Agaricomycotina</taxon>
        <taxon>Agaricomycetes</taxon>
        <taxon>Agaricomycetidae</taxon>
        <taxon>Agaricales</taxon>
        <taxon>Agaricineae</taxon>
        <taxon>Strophariaceae</taxon>
        <taxon>Pholiota</taxon>
    </lineage>
</organism>
<dbReference type="GO" id="GO:0005768">
    <property type="term" value="C:endosome"/>
    <property type="evidence" value="ECO:0007669"/>
    <property type="project" value="TreeGrafter"/>
</dbReference>
<dbReference type="OrthoDB" id="297643at2759"/>
<dbReference type="GO" id="GO:0005802">
    <property type="term" value="C:trans-Golgi network"/>
    <property type="evidence" value="ECO:0007669"/>
    <property type="project" value="TreeGrafter"/>
</dbReference>
<keyword evidence="5" id="KW-0472">Membrane</keyword>
<comment type="similarity">
    <text evidence="6">Belongs to the DOP1 family.</text>
</comment>
<comment type="subcellular location">
    <subcellularLocation>
        <location evidence="1">Golgi apparatus membrane</location>
        <topology evidence="1">Peripheral membrane protein</topology>
    </subcellularLocation>
</comment>
<keyword evidence="12" id="KW-1185">Reference proteome</keyword>
<dbReference type="GO" id="GO:0000139">
    <property type="term" value="C:Golgi membrane"/>
    <property type="evidence" value="ECO:0007669"/>
    <property type="project" value="UniProtKB-SubCell"/>
</dbReference>
<dbReference type="PANTHER" id="PTHR14042:SF24">
    <property type="entry name" value="PROTEIN DOPEY-1 HOMOLOG"/>
    <property type="match status" value="1"/>
</dbReference>
<keyword evidence="4" id="KW-0333">Golgi apparatus</keyword>
<dbReference type="EMBL" id="MU155130">
    <property type="protein sequence ID" value="KAF9486392.1"/>
    <property type="molecule type" value="Genomic_DNA"/>
</dbReference>
<dbReference type="InterPro" id="IPR007249">
    <property type="entry name" value="DOP1_N"/>
</dbReference>
<evidence type="ECO:0000256" key="2">
    <source>
        <dbReference type="ARBA" id="ARBA00022448"/>
    </source>
</evidence>
<keyword evidence="3" id="KW-0653">Protein transport</keyword>
<protein>
    <recommendedName>
        <fullName evidence="13">Dopey N-terminal domain-containing protein</fullName>
    </recommendedName>
</protein>
<name>A0A9P5ZFB8_9AGAR</name>
<evidence type="ECO:0000256" key="5">
    <source>
        <dbReference type="ARBA" id="ARBA00023136"/>
    </source>
</evidence>
<evidence type="ECO:0000259" key="9">
    <source>
        <dbReference type="Pfam" id="PF24597"/>
    </source>
</evidence>
<keyword evidence="2" id="KW-0813">Transport</keyword>
<dbReference type="Pfam" id="PF04118">
    <property type="entry name" value="Dopey_N"/>
    <property type="match status" value="1"/>
</dbReference>
<dbReference type="SUPFAM" id="SSF48371">
    <property type="entry name" value="ARM repeat"/>
    <property type="match status" value="1"/>
</dbReference>
<evidence type="ECO:0000259" key="10">
    <source>
        <dbReference type="Pfam" id="PF24598"/>
    </source>
</evidence>
<evidence type="ECO:0000256" key="6">
    <source>
        <dbReference type="ARBA" id="ARBA00046326"/>
    </source>
</evidence>
<dbReference type="Proteomes" id="UP000807469">
    <property type="component" value="Unassembled WGS sequence"/>
</dbReference>
<dbReference type="Pfam" id="PF24598">
    <property type="entry name" value="DOP1_C"/>
    <property type="match status" value="1"/>
</dbReference>
<feature type="domain" description="DOP1-like middle TPR" evidence="9">
    <location>
        <begin position="340"/>
        <end position="519"/>
    </location>
</feature>
<feature type="region of interest" description="Disordered" evidence="7">
    <location>
        <begin position="1387"/>
        <end position="1406"/>
    </location>
</feature>
<proteinExistence type="inferred from homology"/>
<evidence type="ECO:0000313" key="12">
    <source>
        <dbReference type="Proteomes" id="UP000807469"/>
    </source>
</evidence>
<dbReference type="Pfam" id="PF24597">
    <property type="entry name" value="TPR_DOP1_M"/>
    <property type="match status" value="1"/>
</dbReference>
<dbReference type="InterPro" id="IPR056458">
    <property type="entry name" value="TPR_DOP1_M"/>
</dbReference>
<gene>
    <name evidence="11" type="ORF">BDN70DRAFT_822033</name>
</gene>
<dbReference type="GO" id="GO:0005829">
    <property type="term" value="C:cytosol"/>
    <property type="evidence" value="ECO:0007669"/>
    <property type="project" value="GOC"/>
</dbReference>
<dbReference type="InterPro" id="IPR040314">
    <property type="entry name" value="DOP1"/>
</dbReference>